<dbReference type="Pfam" id="PF00822">
    <property type="entry name" value="PMP22_Claudin"/>
    <property type="match status" value="1"/>
</dbReference>
<evidence type="ECO:0000313" key="7">
    <source>
        <dbReference type="Proteomes" id="UP000245119"/>
    </source>
</evidence>
<evidence type="ECO:0008006" key="8">
    <source>
        <dbReference type="Google" id="ProtNLM"/>
    </source>
</evidence>
<comment type="subcellular location">
    <subcellularLocation>
        <location evidence="1">Membrane</location>
        <topology evidence="1">Multi-pass membrane protein</topology>
    </subcellularLocation>
</comment>
<proteinExistence type="predicted"/>
<dbReference type="Proteomes" id="UP000245119">
    <property type="component" value="Linkage Group LG4"/>
</dbReference>
<reference evidence="6 7" key="1">
    <citation type="submission" date="2018-04" db="EMBL/GenBank/DDBJ databases">
        <title>The genome of golden apple snail Pomacea canaliculata provides insight into stress tolerance and invasive adaptation.</title>
        <authorList>
            <person name="Liu C."/>
            <person name="Liu B."/>
            <person name="Ren Y."/>
            <person name="Zhang Y."/>
            <person name="Wang H."/>
            <person name="Li S."/>
            <person name="Jiang F."/>
            <person name="Yin L."/>
            <person name="Zhang G."/>
            <person name="Qian W."/>
            <person name="Fan W."/>
        </authorList>
    </citation>
    <scope>NUCLEOTIDE SEQUENCE [LARGE SCALE GENOMIC DNA]</scope>
    <source>
        <strain evidence="6">SZHN2017</strain>
        <tissue evidence="6">Muscle</tissue>
    </source>
</reference>
<organism evidence="6 7">
    <name type="scientific">Pomacea canaliculata</name>
    <name type="common">Golden apple snail</name>
    <dbReference type="NCBI Taxonomy" id="400727"/>
    <lineage>
        <taxon>Eukaryota</taxon>
        <taxon>Metazoa</taxon>
        <taxon>Spiralia</taxon>
        <taxon>Lophotrochozoa</taxon>
        <taxon>Mollusca</taxon>
        <taxon>Gastropoda</taxon>
        <taxon>Caenogastropoda</taxon>
        <taxon>Architaenioglossa</taxon>
        <taxon>Ampullarioidea</taxon>
        <taxon>Ampullariidae</taxon>
        <taxon>Pomacea</taxon>
    </lineage>
</organism>
<keyword evidence="7" id="KW-1185">Reference proteome</keyword>
<evidence type="ECO:0000256" key="1">
    <source>
        <dbReference type="ARBA" id="ARBA00004141"/>
    </source>
</evidence>
<evidence type="ECO:0000313" key="6">
    <source>
        <dbReference type="EMBL" id="PVD32518.1"/>
    </source>
</evidence>
<evidence type="ECO:0000256" key="3">
    <source>
        <dbReference type="ARBA" id="ARBA00022989"/>
    </source>
</evidence>
<sequence length="167" mass="18710">MHEISSIVDVQEVGWFRATQATYLVAVVGTLLTAVLDMLVLIRFFDKGSFKVISVINFITLMSAFAALLMFGLHYKDVFTITDTYNSEAYIGYSFYTAVFGCAVLLVAFIFHGIEASNAAGVLKNMQHRLTIWSTPTHCLWIRSNVQCFSGEVKMEKHAKVVSVEYT</sequence>
<feature type="transmembrane region" description="Helical" evidence="5">
    <location>
        <begin position="52"/>
        <end position="73"/>
    </location>
</feature>
<evidence type="ECO:0000256" key="5">
    <source>
        <dbReference type="SAM" id="Phobius"/>
    </source>
</evidence>
<name>A0A2T7PGG4_POMCA</name>
<evidence type="ECO:0000256" key="2">
    <source>
        <dbReference type="ARBA" id="ARBA00022692"/>
    </source>
</evidence>
<dbReference type="InterPro" id="IPR004031">
    <property type="entry name" value="PMP22/EMP/MP20/Claudin"/>
</dbReference>
<dbReference type="EMBL" id="PZQS01000004">
    <property type="protein sequence ID" value="PVD32518.1"/>
    <property type="molecule type" value="Genomic_DNA"/>
</dbReference>
<accession>A0A2T7PGG4</accession>
<dbReference type="OrthoDB" id="6101031at2759"/>
<keyword evidence="2 5" id="KW-0812">Transmembrane</keyword>
<evidence type="ECO:0000256" key="4">
    <source>
        <dbReference type="ARBA" id="ARBA00023136"/>
    </source>
</evidence>
<gene>
    <name evidence="6" type="ORF">C0Q70_07958</name>
</gene>
<protein>
    <recommendedName>
        <fullName evidence="8">MARVEL domain-containing protein</fullName>
    </recommendedName>
</protein>
<feature type="transmembrane region" description="Helical" evidence="5">
    <location>
        <begin position="93"/>
        <end position="114"/>
    </location>
</feature>
<feature type="transmembrane region" description="Helical" evidence="5">
    <location>
        <begin position="23"/>
        <end position="45"/>
    </location>
</feature>
<comment type="caution">
    <text evidence="6">The sequence shown here is derived from an EMBL/GenBank/DDBJ whole genome shotgun (WGS) entry which is preliminary data.</text>
</comment>
<keyword evidence="3 5" id="KW-1133">Transmembrane helix</keyword>
<dbReference type="GO" id="GO:0016020">
    <property type="term" value="C:membrane"/>
    <property type="evidence" value="ECO:0007669"/>
    <property type="project" value="UniProtKB-SubCell"/>
</dbReference>
<keyword evidence="4 5" id="KW-0472">Membrane</keyword>
<dbReference type="AlphaFoldDB" id="A0A2T7PGG4"/>